<feature type="domain" description="DUF2314" evidence="1">
    <location>
        <begin position="27"/>
        <end position="148"/>
    </location>
</feature>
<evidence type="ECO:0000313" key="2">
    <source>
        <dbReference type="EMBL" id="OQX07799.1"/>
    </source>
</evidence>
<proteinExistence type="predicted"/>
<evidence type="ECO:0000259" key="1">
    <source>
        <dbReference type="Pfam" id="PF10077"/>
    </source>
</evidence>
<protein>
    <recommendedName>
        <fullName evidence="1">DUF2314 domain-containing protein</fullName>
    </recommendedName>
</protein>
<dbReference type="Pfam" id="PF10077">
    <property type="entry name" value="DUF2314"/>
    <property type="match status" value="1"/>
</dbReference>
<dbReference type="Proteomes" id="UP000192491">
    <property type="component" value="Unassembled WGS sequence"/>
</dbReference>
<accession>A0A1Y1QKB2</accession>
<reference evidence="2 3" key="1">
    <citation type="submission" date="2017-01" db="EMBL/GenBank/DDBJ databases">
        <title>Novel large sulfur bacteria in the metagenomes of groundwater-fed chemosynthetic microbial mats in the Lake Huron basin.</title>
        <authorList>
            <person name="Sharrar A.M."/>
            <person name="Flood B.E."/>
            <person name="Bailey J.V."/>
            <person name="Jones D.S."/>
            <person name="Biddanda B."/>
            <person name="Ruberg S.A."/>
            <person name="Marcus D.N."/>
            <person name="Dick G.J."/>
        </authorList>
    </citation>
    <scope>NUCLEOTIDE SEQUENCE [LARGE SCALE GENOMIC DNA]</scope>
    <source>
        <strain evidence="2">A8</strain>
    </source>
</reference>
<comment type="caution">
    <text evidence="2">The sequence shown here is derived from an EMBL/GenBank/DDBJ whole genome shotgun (WGS) entry which is preliminary data.</text>
</comment>
<gene>
    <name evidence="2" type="ORF">BWK73_27070</name>
</gene>
<sequence length="161" mass="18729">MSFIKKILGKTSASNDMNIFDGEEFGMKKAIKKAQQGYASFEKEMKVESRRIVPGFTECFLKYAFKVEVSGLDYEHMFISDLYHDGVKMIGTLASEPQYAKNFKEGDEIEIDPKFVSDWLYILNDEVCGGFTFRYMWSKFTTKEKLVYIKFPPFSYLKLTT</sequence>
<dbReference type="AlphaFoldDB" id="A0A1Y1QKB2"/>
<name>A0A1Y1QKB2_9GAMM</name>
<dbReference type="InterPro" id="IPR018756">
    <property type="entry name" value="DUF2314"/>
</dbReference>
<dbReference type="EMBL" id="MTEJ01000196">
    <property type="protein sequence ID" value="OQX07799.1"/>
    <property type="molecule type" value="Genomic_DNA"/>
</dbReference>
<organism evidence="2 3">
    <name type="scientific">Thiothrix lacustris</name>
    <dbReference type="NCBI Taxonomy" id="525917"/>
    <lineage>
        <taxon>Bacteria</taxon>
        <taxon>Pseudomonadati</taxon>
        <taxon>Pseudomonadota</taxon>
        <taxon>Gammaproteobacteria</taxon>
        <taxon>Thiotrichales</taxon>
        <taxon>Thiotrichaceae</taxon>
        <taxon>Thiothrix</taxon>
    </lineage>
</organism>
<evidence type="ECO:0000313" key="3">
    <source>
        <dbReference type="Proteomes" id="UP000192491"/>
    </source>
</evidence>